<dbReference type="AlphaFoldDB" id="A0AAN5AKE7"/>
<dbReference type="InterPro" id="IPR003856">
    <property type="entry name" value="LPS_length_determ_N"/>
</dbReference>
<evidence type="ECO:0000256" key="3">
    <source>
        <dbReference type="ARBA" id="ARBA00022692"/>
    </source>
</evidence>
<dbReference type="GO" id="GO:0005886">
    <property type="term" value="C:plasma membrane"/>
    <property type="evidence" value="ECO:0007669"/>
    <property type="project" value="UniProtKB-SubCell"/>
</dbReference>
<feature type="domain" description="Polysaccharide chain length determinant N-terminal" evidence="7">
    <location>
        <begin position="20"/>
        <end position="73"/>
    </location>
</feature>
<keyword evidence="4 6" id="KW-1133">Transmembrane helix</keyword>
<evidence type="ECO:0000256" key="5">
    <source>
        <dbReference type="ARBA" id="ARBA00023136"/>
    </source>
</evidence>
<sequence length="376" mass="41881">MKEQMEIQKQHPTPNYYEEDEIDLVAVAKHIIENRHIIYKSVAICTVIGLLVAIFSPVKYTAKATLIPEAGEAQMGNLGGLAGLAGMAGINIGGMMGDQSTIPPELYPEVVKSWPFQKQLMETEITLAEVGRPITVYEYYAEWKKEQLGAKIKKYTIGLPGTIKKAITGEVIAPMVREGGPEVITKEQGDIREILSELVLVEVDTKTGVISLEVEMPEALASAQMGQVALDYLQKYITDYKTEKARQNLNFIQESFNEKETEFLAVQKELAEFQDKNQFVATAIARTEEKAISDKYNLASKIYQELSGQLEQAKIALKDQMPNFTVLEPISVPIEKSAPKRMLILIISGFIGGFVGLGMIFFYHLKESFVAQYNEG</sequence>
<keyword evidence="3 6" id="KW-0812">Transmembrane</keyword>
<dbReference type="PANTHER" id="PTHR32309:SF13">
    <property type="entry name" value="FERRIC ENTEROBACTIN TRANSPORT PROTEIN FEPE"/>
    <property type="match status" value="1"/>
</dbReference>
<feature type="domain" description="Tyrosine-protein kinase G-rich" evidence="8">
    <location>
        <begin position="296"/>
        <end position="362"/>
    </location>
</feature>
<gene>
    <name evidence="9" type="ORF">PEDI_25560</name>
</gene>
<dbReference type="InterPro" id="IPR032807">
    <property type="entry name" value="GNVR"/>
</dbReference>
<dbReference type="Pfam" id="PF13807">
    <property type="entry name" value="GNVR"/>
    <property type="match status" value="1"/>
</dbReference>
<evidence type="ECO:0000313" key="9">
    <source>
        <dbReference type="EMBL" id="GJM62004.1"/>
    </source>
</evidence>
<evidence type="ECO:0000256" key="6">
    <source>
        <dbReference type="SAM" id="Phobius"/>
    </source>
</evidence>
<evidence type="ECO:0000313" key="10">
    <source>
        <dbReference type="Proteomes" id="UP001310022"/>
    </source>
</evidence>
<organism evidence="9 10">
    <name type="scientific">Persicobacter diffluens</name>
    <dbReference type="NCBI Taxonomy" id="981"/>
    <lineage>
        <taxon>Bacteria</taxon>
        <taxon>Pseudomonadati</taxon>
        <taxon>Bacteroidota</taxon>
        <taxon>Cytophagia</taxon>
        <taxon>Cytophagales</taxon>
        <taxon>Persicobacteraceae</taxon>
        <taxon>Persicobacter</taxon>
    </lineage>
</organism>
<accession>A0AAN5AKE7</accession>
<feature type="transmembrane region" description="Helical" evidence="6">
    <location>
        <begin position="37"/>
        <end position="58"/>
    </location>
</feature>
<feature type="transmembrane region" description="Helical" evidence="6">
    <location>
        <begin position="78"/>
        <end position="97"/>
    </location>
</feature>
<dbReference type="InterPro" id="IPR050445">
    <property type="entry name" value="Bact_polysacc_biosynth/exp"/>
</dbReference>
<reference evidence="9 10" key="1">
    <citation type="submission" date="2021-12" db="EMBL/GenBank/DDBJ databases">
        <title>Genome sequencing of bacteria with rrn-lacking chromosome and rrn-plasmid.</title>
        <authorList>
            <person name="Anda M."/>
            <person name="Iwasaki W."/>
        </authorList>
    </citation>
    <scope>NUCLEOTIDE SEQUENCE [LARGE SCALE GENOMIC DNA]</scope>
    <source>
        <strain evidence="9 10">NBRC 15940</strain>
    </source>
</reference>
<comment type="caution">
    <text evidence="9">The sequence shown here is derived from an EMBL/GenBank/DDBJ whole genome shotgun (WGS) entry which is preliminary data.</text>
</comment>
<evidence type="ECO:0000256" key="1">
    <source>
        <dbReference type="ARBA" id="ARBA00004651"/>
    </source>
</evidence>
<evidence type="ECO:0000256" key="2">
    <source>
        <dbReference type="ARBA" id="ARBA00022475"/>
    </source>
</evidence>
<dbReference type="GO" id="GO:0004713">
    <property type="term" value="F:protein tyrosine kinase activity"/>
    <property type="evidence" value="ECO:0007669"/>
    <property type="project" value="TreeGrafter"/>
</dbReference>
<evidence type="ECO:0000259" key="8">
    <source>
        <dbReference type="Pfam" id="PF13807"/>
    </source>
</evidence>
<feature type="transmembrane region" description="Helical" evidence="6">
    <location>
        <begin position="343"/>
        <end position="365"/>
    </location>
</feature>
<dbReference type="EMBL" id="BQKE01000001">
    <property type="protein sequence ID" value="GJM62004.1"/>
    <property type="molecule type" value="Genomic_DNA"/>
</dbReference>
<proteinExistence type="predicted"/>
<evidence type="ECO:0000256" key="4">
    <source>
        <dbReference type="ARBA" id="ARBA00022989"/>
    </source>
</evidence>
<keyword evidence="10" id="KW-1185">Reference proteome</keyword>
<dbReference type="PANTHER" id="PTHR32309">
    <property type="entry name" value="TYROSINE-PROTEIN KINASE"/>
    <property type="match status" value="1"/>
</dbReference>
<name>A0AAN5AKE7_9BACT</name>
<keyword evidence="2" id="KW-1003">Cell membrane</keyword>
<comment type="subcellular location">
    <subcellularLocation>
        <location evidence="1">Cell membrane</location>
        <topology evidence="1">Multi-pass membrane protein</topology>
    </subcellularLocation>
</comment>
<keyword evidence="5 6" id="KW-0472">Membrane</keyword>
<dbReference type="Proteomes" id="UP001310022">
    <property type="component" value="Unassembled WGS sequence"/>
</dbReference>
<evidence type="ECO:0000259" key="7">
    <source>
        <dbReference type="Pfam" id="PF02706"/>
    </source>
</evidence>
<dbReference type="RefSeq" id="WP_338237420.1">
    <property type="nucleotide sequence ID" value="NZ_BQKE01000001.1"/>
</dbReference>
<dbReference type="Pfam" id="PF02706">
    <property type="entry name" value="Wzz"/>
    <property type="match status" value="1"/>
</dbReference>
<protein>
    <submittedName>
        <fullName evidence="9">Chain-length determining protein</fullName>
    </submittedName>
</protein>